<dbReference type="Proteomes" id="UP000236434">
    <property type="component" value="Unassembled WGS sequence"/>
</dbReference>
<organism evidence="2 3">
    <name type="scientific">Petrotoga olearia DSM 13574</name>
    <dbReference type="NCBI Taxonomy" id="1122955"/>
    <lineage>
        <taxon>Bacteria</taxon>
        <taxon>Thermotogati</taxon>
        <taxon>Thermotogota</taxon>
        <taxon>Thermotogae</taxon>
        <taxon>Petrotogales</taxon>
        <taxon>Petrotogaceae</taxon>
        <taxon>Petrotoga</taxon>
    </lineage>
</organism>
<gene>
    <name evidence="2" type="ORF">X929_08310</name>
</gene>
<feature type="transmembrane region" description="Helical" evidence="1">
    <location>
        <begin position="159"/>
        <end position="180"/>
    </location>
</feature>
<name>A0A2K1NX70_9BACT</name>
<evidence type="ECO:0000313" key="2">
    <source>
        <dbReference type="EMBL" id="PNR95124.1"/>
    </source>
</evidence>
<feature type="transmembrane region" description="Helical" evidence="1">
    <location>
        <begin position="6"/>
        <end position="37"/>
    </location>
</feature>
<dbReference type="OrthoDB" id="44409at2"/>
<feature type="transmembrane region" description="Helical" evidence="1">
    <location>
        <begin position="67"/>
        <end position="87"/>
    </location>
</feature>
<dbReference type="AlphaFoldDB" id="A0A2K1NX70"/>
<dbReference type="RefSeq" id="WP_103067516.1">
    <property type="nucleotide sequence ID" value="NZ_AZRL01000022.1"/>
</dbReference>
<accession>A0A2K1NX70</accession>
<reference evidence="2 3" key="1">
    <citation type="submission" date="2013-12" db="EMBL/GenBank/DDBJ databases">
        <title>Comparative genomics of Petrotoga isolates.</title>
        <authorList>
            <person name="Nesbo C.L."/>
            <person name="Charchuk R."/>
            <person name="Chow K."/>
        </authorList>
    </citation>
    <scope>NUCLEOTIDE SEQUENCE [LARGE SCALE GENOMIC DNA]</scope>
    <source>
        <strain evidence="2 3">DSM 13574</strain>
    </source>
</reference>
<keyword evidence="1" id="KW-0812">Transmembrane</keyword>
<comment type="caution">
    <text evidence="2">The sequence shown here is derived from an EMBL/GenBank/DDBJ whole genome shotgun (WGS) entry which is preliminary data.</text>
</comment>
<protein>
    <submittedName>
        <fullName evidence="2">Uncharacterized protein</fullName>
    </submittedName>
</protein>
<evidence type="ECO:0000256" key="1">
    <source>
        <dbReference type="SAM" id="Phobius"/>
    </source>
</evidence>
<evidence type="ECO:0000313" key="3">
    <source>
        <dbReference type="Proteomes" id="UP000236434"/>
    </source>
</evidence>
<proteinExistence type="predicted"/>
<sequence>MILLRPFIIFITFVLSYIPVLQFVGLALLFFIYHVLIRNRNLHIERMKKVYETNNLSFPNLKESSPTIWFVLYMVSFLVLNVFYLYLVQQVGSLTFEEMQTFTLPSWQIYLFLGSFLLSWISYASLINRIDKDQWQLQESEISNKIVKNRFIKLRDGNVAMLLRIVTLDIYQWFLLFFLLRETTIHYFEDGTATGRYLELIKKDDQETQNESSTNDTAEKPAQEDLYEKITNQIKNIEKDERYSTIFSHVTSISDKKKAEEILEKLLEDGYIEEEEYKKLQQFL</sequence>
<keyword evidence="1" id="KW-1133">Transmembrane helix</keyword>
<dbReference type="EMBL" id="AZRL01000022">
    <property type="protein sequence ID" value="PNR95124.1"/>
    <property type="molecule type" value="Genomic_DNA"/>
</dbReference>
<keyword evidence="1" id="KW-0472">Membrane</keyword>
<feature type="transmembrane region" description="Helical" evidence="1">
    <location>
        <begin position="107"/>
        <end position="126"/>
    </location>
</feature>